<feature type="transmembrane region" description="Helical" evidence="6">
    <location>
        <begin position="20"/>
        <end position="44"/>
    </location>
</feature>
<evidence type="ECO:0000259" key="7">
    <source>
        <dbReference type="Pfam" id="PF00892"/>
    </source>
</evidence>
<comment type="subcellular location">
    <subcellularLocation>
        <location evidence="1">Endoplasmic reticulum membrane</location>
        <topology evidence="1">Multi-pass membrane protein</topology>
    </subcellularLocation>
</comment>
<dbReference type="PANTHER" id="PTHR23051">
    <property type="entry name" value="SOLUTE CARRIER FAMILY 35, MEMBER F5"/>
    <property type="match status" value="1"/>
</dbReference>
<dbReference type="KEGG" id="act:ACLA_015160"/>
<evidence type="ECO:0000259" key="8">
    <source>
        <dbReference type="Pfam" id="PF13127"/>
    </source>
</evidence>
<dbReference type="Pfam" id="PF00892">
    <property type="entry name" value="EamA"/>
    <property type="match status" value="1"/>
</dbReference>
<feature type="transmembrane region" description="Helical" evidence="6">
    <location>
        <begin position="196"/>
        <end position="213"/>
    </location>
</feature>
<keyword evidence="5 6" id="KW-0472">Membrane</keyword>
<feature type="domain" description="DUF3955" evidence="8">
    <location>
        <begin position="20"/>
        <end position="70"/>
    </location>
</feature>
<keyword evidence="4 6" id="KW-1133">Transmembrane helix</keyword>
<feature type="transmembrane region" description="Helical" evidence="6">
    <location>
        <begin position="144"/>
        <end position="164"/>
    </location>
</feature>
<dbReference type="InterPro" id="IPR025016">
    <property type="entry name" value="DUF3955"/>
</dbReference>
<name>A1CBG0_ASPCL</name>
<dbReference type="RefSeq" id="XP_001274504.1">
    <property type="nucleotide sequence ID" value="XM_001274503.1"/>
</dbReference>
<keyword evidence="2 6" id="KW-0812">Transmembrane</keyword>
<dbReference type="AlphaFoldDB" id="A1CBG0"/>
<proteinExistence type="predicted"/>
<feature type="transmembrane region" description="Helical" evidence="6">
    <location>
        <begin position="170"/>
        <end position="189"/>
    </location>
</feature>
<dbReference type="GO" id="GO:0000329">
    <property type="term" value="C:fungal-type vacuole membrane"/>
    <property type="evidence" value="ECO:0007669"/>
    <property type="project" value="TreeGrafter"/>
</dbReference>
<dbReference type="HOGENOM" id="CLU_026578_0_1_1"/>
<feature type="transmembrane region" description="Helical" evidence="6">
    <location>
        <begin position="56"/>
        <end position="75"/>
    </location>
</feature>
<organism evidence="9 10">
    <name type="scientific">Aspergillus clavatus (strain ATCC 1007 / CBS 513.65 / DSM 816 / NCTC 3887 / NRRL 1 / QM 1276 / 107)</name>
    <dbReference type="NCBI Taxonomy" id="344612"/>
    <lineage>
        <taxon>Eukaryota</taxon>
        <taxon>Fungi</taxon>
        <taxon>Dikarya</taxon>
        <taxon>Ascomycota</taxon>
        <taxon>Pezizomycotina</taxon>
        <taxon>Eurotiomycetes</taxon>
        <taxon>Eurotiomycetidae</taxon>
        <taxon>Eurotiales</taxon>
        <taxon>Aspergillaceae</taxon>
        <taxon>Aspergillus</taxon>
        <taxon>Aspergillus subgen. Fumigati</taxon>
    </lineage>
</organism>
<feature type="domain" description="EamA" evidence="7">
    <location>
        <begin position="148"/>
        <end position="211"/>
    </location>
</feature>
<feature type="transmembrane region" description="Helical" evidence="6">
    <location>
        <begin position="364"/>
        <end position="381"/>
    </location>
</feature>
<dbReference type="VEuPathDB" id="FungiDB:ACLA_015160"/>
<dbReference type="Pfam" id="PF13127">
    <property type="entry name" value="DUF3955"/>
    <property type="match status" value="1"/>
</dbReference>
<evidence type="ECO:0000256" key="5">
    <source>
        <dbReference type="ARBA" id="ARBA00023136"/>
    </source>
</evidence>
<dbReference type="Proteomes" id="UP000006701">
    <property type="component" value="Unassembled WGS sequence"/>
</dbReference>
<evidence type="ECO:0000256" key="4">
    <source>
        <dbReference type="ARBA" id="ARBA00022989"/>
    </source>
</evidence>
<dbReference type="SUPFAM" id="SSF103481">
    <property type="entry name" value="Multidrug resistance efflux transporter EmrE"/>
    <property type="match status" value="2"/>
</dbReference>
<evidence type="ECO:0000256" key="1">
    <source>
        <dbReference type="ARBA" id="ARBA00004477"/>
    </source>
</evidence>
<feature type="transmembrane region" description="Helical" evidence="6">
    <location>
        <begin position="272"/>
        <end position="298"/>
    </location>
</feature>
<feature type="transmembrane region" description="Helical" evidence="6">
    <location>
        <begin position="239"/>
        <end position="260"/>
    </location>
</feature>
<sequence>MKISCTGRGLGWTNGARRSLGICLLLIVVVLWTASNFLASTIFADNSYSKPFFVTYVNSSLFIIPLFTIILGRLFKLWRQDRLSQIDSFQSLLEHLDSHDSKLETPIIESRNSEDRLDDAGLWTRGTTESADTSKLGLRATAKLSFEFCILWANYFAMACLQYTTVGSTTILTSTSGVWTLIFGAMIGVEKFTVRKLAGVLASLMGIILISRVDLSASDTPQADDGKTGSFPHKSPGEIALGDAMAGFSAVVYGIYTIVLKRQVGDESRVNMQLFFGLVGLFNMFLLWPGFVILHYTGIEPFALPDTGRIWTIILVNSFSSLASDICWAYAMLLTTPLVVTVGLSLTIPLSLVGQIFLQGQYASALYWVGAAIVFLSFMVVNHESRDDTLEEDAAAGYDAIPDHETADPVR</sequence>
<protein>
    <submittedName>
        <fullName evidence="9">Uncharacterized protein</fullName>
    </submittedName>
</protein>
<reference evidence="9 10" key="1">
    <citation type="journal article" date="2008" name="PLoS Genet.">
        <title>Genomic islands in the pathogenic filamentous fungus Aspergillus fumigatus.</title>
        <authorList>
            <person name="Fedorova N.D."/>
            <person name="Khaldi N."/>
            <person name="Joardar V.S."/>
            <person name="Maiti R."/>
            <person name="Amedeo P."/>
            <person name="Anderson M.J."/>
            <person name="Crabtree J."/>
            <person name="Silva J.C."/>
            <person name="Badger J.H."/>
            <person name="Albarraq A."/>
            <person name="Angiuoli S."/>
            <person name="Bussey H."/>
            <person name="Bowyer P."/>
            <person name="Cotty P.J."/>
            <person name="Dyer P.S."/>
            <person name="Egan A."/>
            <person name="Galens K."/>
            <person name="Fraser-Liggett C.M."/>
            <person name="Haas B.J."/>
            <person name="Inman J.M."/>
            <person name="Kent R."/>
            <person name="Lemieux S."/>
            <person name="Malavazi I."/>
            <person name="Orvis J."/>
            <person name="Roemer T."/>
            <person name="Ronning C.M."/>
            <person name="Sundaram J.P."/>
            <person name="Sutton G."/>
            <person name="Turner G."/>
            <person name="Venter J.C."/>
            <person name="White O.R."/>
            <person name="Whitty B.R."/>
            <person name="Youngman P."/>
            <person name="Wolfe K.H."/>
            <person name="Goldman G.H."/>
            <person name="Wortman J.R."/>
            <person name="Jiang B."/>
            <person name="Denning D.W."/>
            <person name="Nierman W.C."/>
        </authorList>
    </citation>
    <scope>NUCLEOTIDE SEQUENCE [LARGE SCALE GENOMIC DNA]</scope>
    <source>
        <strain evidence="10">ATCC 1007 / CBS 513.65 / DSM 816 / NCTC 3887 / NRRL 1</strain>
    </source>
</reference>
<dbReference type="InterPro" id="IPR000620">
    <property type="entry name" value="EamA_dom"/>
</dbReference>
<dbReference type="GeneID" id="4706334"/>
<feature type="transmembrane region" description="Helical" evidence="6">
    <location>
        <begin position="338"/>
        <end position="358"/>
    </location>
</feature>
<dbReference type="OrthoDB" id="1436450at2759"/>
<keyword evidence="10" id="KW-1185">Reference proteome</keyword>
<evidence type="ECO:0000256" key="6">
    <source>
        <dbReference type="SAM" id="Phobius"/>
    </source>
</evidence>
<dbReference type="eggNOG" id="KOG2765">
    <property type="taxonomic scope" value="Eukaryota"/>
</dbReference>
<gene>
    <name evidence="9" type="ORF">ACLA_015160</name>
</gene>
<evidence type="ECO:0000313" key="9">
    <source>
        <dbReference type="EMBL" id="EAW13078.1"/>
    </source>
</evidence>
<keyword evidence="3" id="KW-0256">Endoplasmic reticulum</keyword>
<dbReference type="PANTHER" id="PTHR23051:SF0">
    <property type="entry name" value="SOLUTE CARRIER FAMILY 35 MEMBER F5"/>
    <property type="match status" value="1"/>
</dbReference>
<evidence type="ECO:0000256" key="2">
    <source>
        <dbReference type="ARBA" id="ARBA00022692"/>
    </source>
</evidence>
<accession>A1CBG0</accession>
<dbReference type="EMBL" id="DS027049">
    <property type="protein sequence ID" value="EAW13078.1"/>
    <property type="molecule type" value="Genomic_DNA"/>
</dbReference>
<evidence type="ECO:0000313" key="10">
    <source>
        <dbReference type="Proteomes" id="UP000006701"/>
    </source>
</evidence>
<dbReference type="OMA" id="MYGVYTI"/>
<dbReference type="InterPro" id="IPR037185">
    <property type="entry name" value="EmrE-like"/>
</dbReference>
<evidence type="ECO:0000256" key="3">
    <source>
        <dbReference type="ARBA" id="ARBA00022824"/>
    </source>
</evidence>